<gene>
    <name evidence="2" type="ORF">EBN03_33070</name>
</gene>
<feature type="chain" id="PRO_5017925964" evidence="1">
    <location>
        <begin position="34"/>
        <end position="83"/>
    </location>
</feature>
<comment type="caution">
    <text evidence="2">The sequence shown here is derived from an EMBL/GenBank/DDBJ whole genome shotgun (WGS) entry which is preliminary data.</text>
</comment>
<feature type="non-terminal residue" evidence="2">
    <location>
        <position position="83"/>
    </location>
</feature>
<sequence>MRISTKMAAPIATTAMVVSAAAITLGATTTASAATCSASASTTKNDISTLGVTHTYKKTVSPTTAQDGSTVTYQIVVGTTGIG</sequence>
<name>A0A3M2KRR1_9NOCA</name>
<evidence type="ECO:0000256" key="1">
    <source>
        <dbReference type="SAM" id="SignalP"/>
    </source>
</evidence>
<dbReference type="Proteomes" id="UP000279275">
    <property type="component" value="Unassembled WGS sequence"/>
</dbReference>
<dbReference type="EMBL" id="RFFH01000033">
    <property type="protein sequence ID" value="RMI27704.1"/>
    <property type="molecule type" value="Genomic_DNA"/>
</dbReference>
<protein>
    <submittedName>
        <fullName evidence="2">Uncharacterized protein</fullName>
    </submittedName>
</protein>
<proteinExistence type="predicted"/>
<reference evidence="2 3" key="1">
    <citation type="submission" date="2018-10" db="EMBL/GenBank/DDBJ databases">
        <title>Isolation from cow dung.</title>
        <authorList>
            <person name="Ling L."/>
        </authorList>
    </citation>
    <scope>NUCLEOTIDE SEQUENCE [LARGE SCALE GENOMIC DNA]</scope>
    <source>
        <strain evidence="2 3">NEAU-LL90</strain>
    </source>
</reference>
<evidence type="ECO:0000313" key="2">
    <source>
        <dbReference type="EMBL" id="RMI27704.1"/>
    </source>
</evidence>
<feature type="signal peptide" evidence="1">
    <location>
        <begin position="1"/>
        <end position="33"/>
    </location>
</feature>
<keyword evidence="3" id="KW-1185">Reference proteome</keyword>
<keyword evidence="1" id="KW-0732">Signal</keyword>
<dbReference type="AlphaFoldDB" id="A0A3M2KRR1"/>
<accession>A0A3M2KRR1</accession>
<organism evidence="2 3">
    <name type="scientific">Nocardia stercoris</name>
    <dbReference type="NCBI Taxonomy" id="2483361"/>
    <lineage>
        <taxon>Bacteria</taxon>
        <taxon>Bacillati</taxon>
        <taxon>Actinomycetota</taxon>
        <taxon>Actinomycetes</taxon>
        <taxon>Mycobacteriales</taxon>
        <taxon>Nocardiaceae</taxon>
        <taxon>Nocardia</taxon>
    </lineage>
</organism>
<evidence type="ECO:0000313" key="3">
    <source>
        <dbReference type="Proteomes" id="UP000279275"/>
    </source>
</evidence>